<sequence>MIRLLALLALLFIVNPLRAELEAEPNLLDKVNLQTNIFAQFGYYQTDRESAYAIPGVITDNSAFHYEEGLQFMHGELGFLASLDNILATKLIIGSHHGESIELEELWLQPYLHQDWTLRVGRQLSQIGLYNSTHEHDWRFIDTSLTQQAFLGSQYTDDSVQISYARNSYDLTFWVGRGNNFPAQFDDSSASPSAYGLHYQWFHFRNDYQLKIVSSAAYFEATQRSQQDSDGHSHSLLETDGLIFDGDTTLVSIGGSLEWHDFNWELEWMGQSIDSTLIDSQQITTELDAFQHGITTQVSWQYNNLELGARYDWLLTDNDVTNTSEEIETVLNSTGHTPQRFSAIANWRFAPYQLLRLQASYESILQTEQAAFWLVYQGGVTWSTQ</sequence>
<protein>
    <recommendedName>
        <fullName evidence="4">Alginate export domain-containing protein</fullName>
    </recommendedName>
</protein>
<organism evidence="2 3">
    <name type="scientific">Vibrio natriegens NBRC 15636 = ATCC 14048 = DSM 759</name>
    <dbReference type="NCBI Taxonomy" id="1219067"/>
    <lineage>
        <taxon>Bacteria</taxon>
        <taxon>Pseudomonadati</taxon>
        <taxon>Pseudomonadota</taxon>
        <taxon>Gammaproteobacteria</taxon>
        <taxon>Vibrionales</taxon>
        <taxon>Vibrionaceae</taxon>
        <taxon>Vibrio</taxon>
    </lineage>
</organism>
<name>A0AAN0Y177_VIBNA</name>
<dbReference type="AlphaFoldDB" id="A0AAN0Y177"/>
<dbReference type="RefSeq" id="WP_020332900.1">
    <property type="nucleotide sequence ID" value="NZ_ATFJ01000001.1"/>
</dbReference>
<gene>
    <name evidence="2" type="ORF">BA890_05265</name>
</gene>
<keyword evidence="3" id="KW-1185">Reference proteome</keyword>
<dbReference type="KEGG" id="vna:PN96_08085"/>
<dbReference type="GeneID" id="70912752"/>
<dbReference type="Proteomes" id="UP000092741">
    <property type="component" value="Chromosome 1"/>
</dbReference>
<keyword evidence="1" id="KW-0732">Signal</keyword>
<dbReference type="EMBL" id="CP016345">
    <property type="protein sequence ID" value="ANQ12192.1"/>
    <property type="molecule type" value="Genomic_DNA"/>
</dbReference>
<feature type="chain" id="PRO_5042869906" description="Alginate export domain-containing protein" evidence="1">
    <location>
        <begin position="20"/>
        <end position="385"/>
    </location>
</feature>
<dbReference type="SUPFAM" id="SSF56935">
    <property type="entry name" value="Porins"/>
    <property type="match status" value="1"/>
</dbReference>
<reference evidence="2 3" key="1">
    <citation type="submission" date="2016-07" db="EMBL/GenBank/DDBJ databases">
        <title>Developing Vibrio natriegens as a novel, fast-growing host for biotechnology.</title>
        <authorList>
            <person name="Weinstock M.T."/>
            <person name="Hesek E.D."/>
            <person name="Wilson C.M."/>
            <person name="Gibson D.G."/>
        </authorList>
    </citation>
    <scope>NUCLEOTIDE SEQUENCE [LARGE SCALE GENOMIC DNA]</scope>
    <source>
        <strain evidence="2 3">ATCC 14048</strain>
    </source>
</reference>
<evidence type="ECO:0000313" key="2">
    <source>
        <dbReference type="EMBL" id="ANQ12192.1"/>
    </source>
</evidence>
<dbReference type="Gene3D" id="2.40.160.10">
    <property type="entry name" value="Porin"/>
    <property type="match status" value="1"/>
</dbReference>
<dbReference type="InterPro" id="IPR023614">
    <property type="entry name" value="Porin_dom_sf"/>
</dbReference>
<evidence type="ECO:0000313" key="3">
    <source>
        <dbReference type="Proteomes" id="UP000092741"/>
    </source>
</evidence>
<accession>A0AAN0Y177</accession>
<proteinExistence type="predicted"/>
<evidence type="ECO:0000256" key="1">
    <source>
        <dbReference type="SAM" id="SignalP"/>
    </source>
</evidence>
<feature type="signal peptide" evidence="1">
    <location>
        <begin position="1"/>
        <end position="19"/>
    </location>
</feature>
<evidence type="ECO:0008006" key="4">
    <source>
        <dbReference type="Google" id="ProtNLM"/>
    </source>
</evidence>